<evidence type="ECO:0000313" key="1">
    <source>
        <dbReference type="EMBL" id="CUO13705.1"/>
    </source>
</evidence>
<sequence length="46" mass="5043">MELKIIEGEKPKIAQDAEVTTVDMKGALYAERESGTEEAKTSDSKN</sequence>
<organism evidence="1 2">
    <name type="scientific">Faecalicatena contorta</name>
    <dbReference type="NCBI Taxonomy" id="39482"/>
    <lineage>
        <taxon>Bacteria</taxon>
        <taxon>Bacillati</taxon>
        <taxon>Bacillota</taxon>
        <taxon>Clostridia</taxon>
        <taxon>Lachnospirales</taxon>
        <taxon>Lachnospiraceae</taxon>
        <taxon>Faecalicatena</taxon>
    </lineage>
</organism>
<gene>
    <name evidence="1" type="ORF">ERS852491_01399</name>
</gene>
<reference evidence="1 2" key="1">
    <citation type="submission" date="2015-09" db="EMBL/GenBank/DDBJ databases">
        <authorList>
            <consortium name="Pathogen Informatics"/>
        </authorList>
    </citation>
    <scope>NUCLEOTIDE SEQUENCE [LARGE SCALE GENOMIC DNA]</scope>
    <source>
        <strain evidence="1 2">2789STDY5834876</strain>
    </source>
</reference>
<accession>A0A174CPN6</accession>
<dbReference type="AlphaFoldDB" id="A0A174CPN6"/>
<dbReference type="Proteomes" id="UP000095544">
    <property type="component" value="Unassembled WGS sequence"/>
</dbReference>
<evidence type="ECO:0000313" key="2">
    <source>
        <dbReference type="Proteomes" id="UP000095544"/>
    </source>
</evidence>
<protein>
    <submittedName>
        <fullName evidence="1">Uncharacterized protein</fullName>
    </submittedName>
</protein>
<proteinExistence type="predicted"/>
<name>A0A174CPN6_9FIRM</name>
<dbReference type="EMBL" id="CYZU01000009">
    <property type="protein sequence ID" value="CUO13705.1"/>
    <property type="molecule type" value="Genomic_DNA"/>
</dbReference>
<dbReference type="STRING" id="39482.ERS852491_01399"/>